<organism evidence="2 3">
    <name type="scientific">Stephania cephalantha</name>
    <dbReference type="NCBI Taxonomy" id="152367"/>
    <lineage>
        <taxon>Eukaryota</taxon>
        <taxon>Viridiplantae</taxon>
        <taxon>Streptophyta</taxon>
        <taxon>Embryophyta</taxon>
        <taxon>Tracheophyta</taxon>
        <taxon>Spermatophyta</taxon>
        <taxon>Magnoliopsida</taxon>
        <taxon>Ranunculales</taxon>
        <taxon>Menispermaceae</taxon>
        <taxon>Menispermoideae</taxon>
        <taxon>Cissampelideae</taxon>
        <taxon>Stephania</taxon>
    </lineage>
</organism>
<dbReference type="Pfam" id="PF25372">
    <property type="entry name" value="DUF7885"/>
    <property type="match status" value="1"/>
</dbReference>
<evidence type="ECO:0000313" key="3">
    <source>
        <dbReference type="Proteomes" id="UP001419268"/>
    </source>
</evidence>
<dbReference type="PANTHER" id="PTHR13318:SF95">
    <property type="entry name" value="F-BOX PROTEIN YLR352W"/>
    <property type="match status" value="1"/>
</dbReference>
<feature type="domain" description="F-box/LRR-repeat protein 15-like leucin rich repeat" evidence="1">
    <location>
        <begin position="75"/>
        <end position="164"/>
    </location>
</feature>
<dbReference type="InterPro" id="IPR032675">
    <property type="entry name" value="LRR_dom_sf"/>
</dbReference>
<dbReference type="SUPFAM" id="SSF52047">
    <property type="entry name" value="RNI-like"/>
    <property type="match status" value="1"/>
</dbReference>
<evidence type="ECO:0000313" key="2">
    <source>
        <dbReference type="EMBL" id="KAK9088167.1"/>
    </source>
</evidence>
<dbReference type="GO" id="GO:0031146">
    <property type="term" value="P:SCF-dependent proteasomal ubiquitin-dependent protein catabolic process"/>
    <property type="evidence" value="ECO:0007669"/>
    <property type="project" value="TreeGrafter"/>
</dbReference>
<dbReference type="InterPro" id="IPR057207">
    <property type="entry name" value="FBXL15_LRR"/>
</dbReference>
<accession>A0AAP0HKL5</accession>
<evidence type="ECO:0000259" key="1">
    <source>
        <dbReference type="Pfam" id="PF25372"/>
    </source>
</evidence>
<dbReference type="PANTHER" id="PTHR13318">
    <property type="entry name" value="PARTNER OF PAIRED, ISOFORM B-RELATED"/>
    <property type="match status" value="1"/>
</dbReference>
<keyword evidence="3" id="KW-1185">Reference proteome</keyword>
<name>A0AAP0HKL5_9MAGN</name>
<dbReference type="AlphaFoldDB" id="A0AAP0HKL5"/>
<gene>
    <name evidence="2" type="ORF">Scep_027249</name>
</gene>
<sequence>MVNTLKSINDFELALFLILEYLDENPFDKKSFSLVCKTFRKAESRHRNVLRPLRPELLIKIINRYPYVTNLNLSAMGIKDLNVAAIASGCPRLEMINLGYCKKITDMSLVSLSKCSRLSVVEIQECSSISSTGITSISIGCKLLTELDVKKCHMFNDVGLLSLTNFSHNLKQDSAALAKITRSRSITILHLRGFSTHGLVVALLACSGLRTRKLHELFKSLFPQSFSSVWNLVVVSFNGGINHSSLNMKRTPMKVIQISSMPIDENITLKKNLKFIQISSMPIDENITLKKNLKLKVKLATRNLKFKTSQVKKKLKLIKVKLPRARSQLDKSIEFEHERPISGSCKNGSLVKCTGKRGAETTLCGREVEEA</sequence>
<reference evidence="2 3" key="1">
    <citation type="submission" date="2024-01" db="EMBL/GenBank/DDBJ databases">
        <title>Genome assemblies of Stephania.</title>
        <authorList>
            <person name="Yang L."/>
        </authorList>
    </citation>
    <scope>NUCLEOTIDE SEQUENCE [LARGE SCALE GENOMIC DNA]</scope>
    <source>
        <strain evidence="2">JXDWG</strain>
        <tissue evidence="2">Leaf</tissue>
    </source>
</reference>
<dbReference type="Proteomes" id="UP001419268">
    <property type="component" value="Unassembled WGS sequence"/>
</dbReference>
<dbReference type="SMART" id="SM00367">
    <property type="entry name" value="LRR_CC"/>
    <property type="match status" value="2"/>
</dbReference>
<dbReference type="EMBL" id="JBBNAG010000012">
    <property type="protein sequence ID" value="KAK9088167.1"/>
    <property type="molecule type" value="Genomic_DNA"/>
</dbReference>
<proteinExistence type="predicted"/>
<dbReference type="GO" id="GO:0019005">
    <property type="term" value="C:SCF ubiquitin ligase complex"/>
    <property type="evidence" value="ECO:0007669"/>
    <property type="project" value="TreeGrafter"/>
</dbReference>
<dbReference type="InterPro" id="IPR006553">
    <property type="entry name" value="Leu-rich_rpt_Cys-con_subtyp"/>
</dbReference>
<dbReference type="Gene3D" id="3.80.10.10">
    <property type="entry name" value="Ribonuclease Inhibitor"/>
    <property type="match status" value="1"/>
</dbReference>
<comment type="caution">
    <text evidence="2">The sequence shown here is derived from an EMBL/GenBank/DDBJ whole genome shotgun (WGS) entry which is preliminary data.</text>
</comment>
<protein>
    <recommendedName>
        <fullName evidence="1">F-box/LRR-repeat protein 15-like leucin rich repeat domain-containing protein</fullName>
    </recommendedName>
</protein>